<dbReference type="AlphaFoldDB" id="A0A0F9F5P7"/>
<gene>
    <name evidence="9" type="ORF">LCGC14_1992970</name>
</gene>
<dbReference type="EMBL" id="LAZR01022514">
    <property type="protein sequence ID" value="KKL81618.1"/>
    <property type="molecule type" value="Genomic_DNA"/>
</dbReference>
<evidence type="ECO:0000256" key="4">
    <source>
        <dbReference type="ARBA" id="ARBA00022737"/>
    </source>
</evidence>
<keyword evidence="2" id="KW-0004">4Fe-4S</keyword>
<feature type="non-terminal residue" evidence="9">
    <location>
        <position position="1"/>
    </location>
</feature>
<dbReference type="InterPro" id="IPR036188">
    <property type="entry name" value="FAD/NAD-bd_sf"/>
</dbReference>
<dbReference type="InterPro" id="IPR017896">
    <property type="entry name" value="4Fe4S_Fe-S-bd"/>
</dbReference>
<proteinExistence type="predicted"/>
<keyword evidence="3" id="KW-0479">Metal-binding</keyword>
<protein>
    <recommendedName>
        <fullName evidence="8">4Fe-4S ferredoxin-type domain-containing protein</fullName>
    </recommendedName>
</protein>
<name>A0A0F9F5P7_9ZZZZ</name>
<keyword evidence="1" id="KW-0813">Transport</keyword>
<keyword evidence="6" id="KW-0408">Iron</keyword>
<accession>A0A0F9F5P7</accession>
<dbReference type="Gene3D" id="1.10.1060.10">
    <property type="entry name" value="Alpha-helical ferredoxin"/>
    <property type="match status" value="1"/>
</dbReference>
<dbReference type="InterPro" id="IPR050954">
    <property type="entry name" value="ET_IronSulfur_Cluster-Binding"/>
</dbReference>
<dbReference type="PROSITE" id="PS51379">
    <property type="entry name" value="4FE4S_FER_2"/>
    <property type="match status" value="1"/>
</dbReference>
<feature type="domain" description="4Fe-4S ferredoxin-type" evidence="8">
    <location>
        <begin position="101"/>
        <end position="132"/>
    </location>
</feature>
<dbReference type="PANTHER" id="PTHR43177:SF5">
    <property type="entry name" value="ANAEROBIC DIMETHYL SULFOXIDE REDUCTASE CHAIN B-RELATED"/>
    <property type="match status" value="1"/>
</dbReference>
<reference evidence="9" key="1">
    <citation type="journal article" date="2015" name="Nature">
        <title>Complex archaea that bridge the gap between prokaryotes and eukaryotes.</title>
        <authorList>
            <person name="Spang A."/>
            <person name="Saw J.H."/>
            <person name="Jorgensen S.L."/>
            <person name="Zaremba-Niedzwiedzka K."/>
            <person name="Martijn J."/>
            <person name="Lind A.E."/>
            <person name="van Eijk R."/>
            <person name="Schleper C."/>
            <person name="Guy L."/>
            <person name="Ettema T.J."/>
        </authorList>
    </citation>
    <scope>NUCLEOTIDE SEQUENCE</scope>
</reference>
<evidence type="ECO:0000256" key="5">
    <source>
        <dbReference type="ARBA" id="ARBA00022982"/>
    </source>
</evidence>
<evidence type="ECO:0000256" key="2">
    <source>
        <dbReference type="ARBA" id="ARBA00022485"/>
    </source>
</evidence>
<dbReference type="InterPro" id="IPR009051">
    <property type="entry name" value="Helical_ferredxn"/>
</dbReference>
<keyword evidence="4" id="KW-0677">Repeat</keyword>
<evidence type="ECO:0000256" key="6">
    <source>
        <dbReference type="ARBA" id="ARBA00023004"/>
    </source>
</evidence>
<evidence type="ECO:0000256" key="3">
    <source>
        <dbReference type="ARBA" id="ARBA00022723"/>
    </source>
</evidence>
<evidence type="ECO:0000259" key="8">
    <source>
        <dbReference type="PROSITE" id="PS51379"/>
    </source>
</evidence>
<keyword evidence="7" id="KW-0411">Iron-sulfur</keyword>
<dbReference type="GO" id="GO:0051539">
    <property type="term" value="F:4 iron, 4 sulfur cluster binding"/>
    <property type="evidence" value="ECO:0007669"/>
    <property type="project" value="UniProtKB-KW"/>
</dbReference>
<sequence length="201" mass="21933">TADPETLMTEIEGLFVAGDCYSGVASIIDAIASGQISASKIHRYLQGDVLRVRSIPEIPATEIKVDIPSGTEKKERQPMPLMSASERVSNFKEVALGFSREAAIAEAERCLNCAGHICKDVCPYSAPQFIEAEKTRMQKCNYCVDRFDEGKLPICVESCYARALDSGPLEELKLKYGNIQTAPGVALSETKPAIIFKPKSK</sequence>
<keyword evidence="5" id="KW-0249">Electron transport</keyword>
<dbReference type="Gene3D" id="3.50.50.60">
    <property type="entry name" value="FAD/NAD(P)-binding domain"/>
    <property type="match status" value="1"/>
</dbReference>
<dbReference type="Pfam" id="PF13247">
    <property type="entry name" value="Fer4_11"/>
    <property type="match status" value="1"/>
</dbReference>
<comment type="caution">
    <text evidence="9">The sequence shown here is derived from an EMBL/GenBank/DDBJ whole genome shotgun (WGS) entry which is preliminary data.</text>
</comment>
<dbReference type="GO" id="GO:0046872">
    <property type="term" value="F:metal ion binding"/>
    <property type="evidence" value="ECO:0007669"/>
    <property type="project" value="UniProtKB-KW"/>
</dbReference>
<organism evidence="9">
    <name type="scientific">marine sediment metagenome</name>
    <dbReference type="NCBI Taxonomy" id="412755"/>
    <lineage>
        <taxon>unclassified sequences</taxon>
        <taxon>metagenomes</taxon>
        <taxon>ecological metagenomes</taxon>
    </lineage>
</organism>
<dbReference type="SUPFAM" id="SSF54862">
    <property type="entry name" value="4Fe-4S ferredoxins"/>
    <property type="match status" value="1"/>
</dbReference>
<dbReference type="SUPFAM" id="SSF51905">
    <property type="entry name" value="FAD/NAD(P)-binding domain"/>
    <property type="match status" value="1"/>
</dbReference>
<evidence type="ECO:0000256" key="1">
    <source>
        <dbReference type="ARBA" id="ARBA00022448"/>
    </source>
</evidence>
<evidence type="ECO:0000313" key="9">
    <source>
        <dbReference type="EMBL" id="KKL81618.1"/>
    </source>
</evidence>
<dbReference type="PANTHER" id="PTHR43177">
    <property type="entry name" value="PROTEIN NRFC"/>
    <property type="match status" value="1"/>
</dbReference>
<evidence type="ECO:0000256" key="7">
    <source>
        <dbReference type="ARBA" id="ARBA00023014"/>
    </source>
</evidence>